<evidence type="ECO:0000256" key="8">
    <source>
        <dbReference type="SAM" id="Phobius"/>
    </source>
</evidence>
<evidence type="ECO:0000313" key="11">
    <source>
        <dbReference type="EMBL" id="RWS27036.1"/>
    </source>
</evidence>
<feature type="domain" description="Kinase D-interacting substrate of 220 kDa-like SAM" evidence="10">
    <location>
        <begin position="1083"/>
        <end position="1158"/>
    </location>
</feature>
<dbReference type="Pfam" id="PF00023">
    <property type="entry name" value="Ank"/>
    <property type="match status" value="3"/>
</dbReference>
<dbReference type="PANTHER" id="PTHR24116:SF0">
    <property type="entry name" value="KINASE D-INTERACTING SUBSTRATE OF 220 KDA"/>
    <property type="match status" value="1"/>
</dbReference>
<feature type="repeat" description="ANK" evidence="6">
    <location>
        <begin position="286"/>
        <end position="318"/>
    </location>
</feature>
<evidence type="ECO:0000313" key="12">
    <source>
        <dbReference type="Proteomes" id="UP000288716"/>
    </source>
</evidence>
<feature type="repeat" description="ANK" evidence="6">
    <location>
        <begin position="121"/>
        <end position="153"/>
    </location>
</feature>
<feature type="domain" description="KAP NTPase" evidence="9">
    <location>
        <begin position="459"/>
        <end position="944"/>
    </location>
</feature>
<dbReference type="Pfam" id="PF07693">
    <property type="entry name" value="KAP_NTPase"/>
    <property type="match status" value="1"/>
</dbReference>
<reference evidence="11 12" key="1">
    <citation type="journal article" date="2018" name="Gigascience">
        <title>Genomes of trombidid mites reveal novel predicted allergens and laterally-transferred genes associated with secondary metabolism.</title>
        <authorList>
            <person name="Dong X."/>
            <person name="Chaisiri K."/>
            <person name="Xia D."/>
            <person name="Armstrong S.D."/>
            <person name="Fang Y."/>
            <person name="Donnelly M.J."/>
            <person name="Kadowaki T."/>
            <person name="McGarry J.W."/>
            <person name="Darby A.C."/>
            <person name="Makepeace B.L."/>
        </authorList>
    </citation>
    <scope>NUCLEOTIDE SEQUENCE [LARGE SCALE GENOMIC DNA]</scope>
    <source>
        <strain evidence="11">UoL-UT</strain>
    </source>
</reference>
<feature type="repeat" description="ANK" evidence="6">
    <location>
        <begin position="88"/>
        <end position="120"/>
    </location>
</feature>
<dbReference type="InterPro" id="IPR036770">
    <property type="entry name" value="Ankyrin_rpt-contain_sf"/>
</dbReference>
<sequence>MNGKGRNKADESLIMATITPHFDAVKDAVREQNLEKFISFLDDFRVGVNDVEECGGSSLLMLAAELGATKFAQELIRRGAEVDYQDSDDWTALMTASKANHVDIVIDLLEAGANVDLRDMGGFTALTWASYKGCYEVAKHLLRKSASPNVSDHNHMTPIIWAAGRGYLGIVTELIEHGAKVDNGDKYGTTPLIWACRKGHYEIAKKLLKAGAIVDAVGMFHWTPLVVATRGNFSDVVDLLLSHKANVNACDAQGLSPLMTACKEGNIDIVNSLLYANSYVNLSDRNGDTSLIHASKSGYVLIVESLIKAHADVDHQGGNRKTALYWAVEKGHTEVVKVLLKANCNVDVASKDGDTPLMKAVRGRKVSVIKMLIDKKAKVSAADKYGDTALHIATRAQSKAIMELLLRNPRNSQILYKPNKIGETPFMLDNAHQKPVLPTLFGAAPSSRKVLEKESQLGYDLYSSAIANLLTEPTLKTPICVGLFAKWGSGKSFLAGKLKEDLTSFTLEWALSPTFRFTWTLLLIVTMISFLFGVTVLMATNGDYMIALWVVFGCVALCYLILAIIFCGNLRYDWSVSSVLRSRLDKLKLMLQICFGHPPLFDNDHISTLPVRFLFTETPIKISTDFNVCQLIDAIVTSLWSSIENEVGFLPVRLYRVFKPKHVAASKWKWRRICCMIPNIAVVISLFFLICLGLSLYFVNPPLFTFESNAVVGYLLVAVLSVAGAWILANFMVPFKIVKELIGFSRGKTREELKEEVELLQSCTACMDAFSGRKQTRLVIIMDALESIYESERLISVFEAINVYYLSSSNAPFVVIMALDPHHHITSKSKEYLKTIVHLPFFLQNSQLRRVRISQSTANKSDYRSSTTSLVEAIAAAPIVPTKGSTRRPKKSGSLLKSADSIISLNAPSGESHTKVLLTDDYFSDVNPKSLRRIMNIVYIEGRLLKAFNIDFVSHRLTTWVNITEQWPLRAAAFIAYFEMNESKYNDDSIPLKAMYEKISTCLSTDPELSSRDNDEKKLSIFLSFHQNTLTIADLKIFAPFAINIDPHLKKIAQERMSEVLPAAVHRPSTAGMYGGIVAGNKSRLMELTVEGVISMLRNIEGFNTTMVDVYAKYLIQHNINGRVLSNCTPEDLNDLKSVVQFSFGDWLLFKKVIEEGRVPHLAPQVHVCRPTSPPTVPTNVSDESISTRVRHPSNLEKQVTMEGAALANAVDSPASVSLIAEEEEENEEVGVLYIGSSFTNNQRMSPSVSFNEAENRNVDFARVIDMEPEVNDTTPLVSPSKHSVASSSSSGSSGKRRPLERQEPFESALPPIESKETIL</sequence>
<keyword evidence="4" id="KW-0638">Presynaptic neurotoxin</keyword>
<keyword evidence="4" id="KW-0800">Toxin</keyword>
<keyword evidence="8" id="KW-0472">Membrane</keyword>
<feature type="repeat" description="ANK" evidence="6">
    <location>
        <begin position="352"/>
        <end position="384"/>
    </location>
</feature>
<keyword evidence="8" id="KW-1133">Transmembrane helix</keyword>
<feature type="repeat" description="ANK" evidence="6">
    <location>
        <begin position="154"/>
        <end position="186"/>
    </location>
</feature>
<keyword evidence="6" id="KW-0040">ANK repeat</keyword>
<dbReference type="InterPro" id="IPR011646">
    <property type="entry name" value="KAP_P-loop"/>
</dbReference>
<feature type="repeat" description="ANK" evidence="6">
    <location>
        <begin position="319"/>
        <end position="351"/>
    </location>
</feature>
<dbReference type="GO" id="GO:0006887">
    <property type="term" value="P:exocytosis"/>
    <property type="evidence" value="ECO:0007669"/>
    <property type="project" value="UniProtKB-KW"/>
</dbReference>
<dbReference type="Gene3D" id="1.25.40.20">
    <property type="entry name" value="Ankyrin repeat-containing domain"/>
    <property type="match status" value="3"/>
</dbReference>
<feature type="repeat" description="ANK" evidence="6">
    <location>
        <begin position="253"/>
        <end position="285"/>
    </location>
</feature>
<evidence type="ECO:0000256" key="7">
    <source>
        <dbReference type="SAM" id="MobiDB-lite"/>
    </source>
</evidence>
<dbReference type="Pfam" id="PF23307">
    <property type="entry name" value="SAM_KIDINS220"/>
    <property type="match status" value="1"/>
</dbReference>
<evidence type="ECO:0000256" key="6">
    <source>
        <dbReference type="PROSITE-ProRule" id="PRU00023"/>
    </source>
</evidence>
<dbReference type="InterPro" id="IPR002110">
    <property type="entry name" value="Ankyrin_rpt"/>
</dbReference>
<feature type="transmembrane region" description="Helical" evidence="8">
    <location>
        <begin position="517"/>
        <end position="540"/>
    </location>
</feature>
<evidence type="ECO:0000256" key="3">
    <source>
        <dbReference type="ARBA" id="ARBA00022537"/>
    </source>
</evidence>
<proteinExistence type="predicted"/>
<feature type="repeat" description="ANK" evidence="6">
    <location>
        <begin position="55"/>
        <end position="87"/>
    </location>
</feature>
<dbReference type="InterPro" id="IPR057092">
    <property type="entry name" value="SAM_KIDINS220"/>
</dbReference>
<keyword evidence="4" id="KW-0528">Neurotoxin</keyword>
<keyword evidence="5" id="KW-1053">Target membrane</keyword>
<dbReference type="GO" id="GO:0044231">
    <property type="term" value="C:host cell presynaptic membrane"/>
    <property type="evidence" value="ECO:0007669"/>
    <property type="project" value="UniProtKB-KW"/>
</dbReference>
<dbReference type="EMBL" id="NCKV01002296">
    <property type="protein sequence ID" value="RWS27036.1"/>
    <property type="molecule type" value="Genomic_DNA"/>
</dbReference>
<feature type="region of interest" description="Disordered" evidence="7">
    <location>
        <begin position="1270"/>
        <end position="1320"/>
    </location>
</feature>
<dbReference type="GO" id="GO:0019887">
    <property type="term" value="F:protein kinase regulator activity"/>
    <property type="evidence" value="ECO:0007669"/>
    <property type="project" value="TreeGrafter"/>
</dbReference>
<dbReference type="GO" id="GO:0044218">
    <property type="term" value="C:other organism cell membrane"/>
    <property type="evidence" value="ECO:0007669"/>
    <property type="project" value="UniProtKB-KW"/>
</dbReference>
<evidence type="ECO:0000256" key="4">
    <source>
        <dbReference type="ARBA" id="ARBA00023028"/>
    </source>
</evidence>
<dbReference type="InterPro" id="IPR052771">
    <property type="entry name" value="Neurotrophin_sig_adaptor"/>
</dbReference>
<dbReference type="SUPFAM" id="SSF48403">
    <property type="entry name" value="Ankyrin repeat"/>
    <property type="match status" value="1"/>
</dbReference>
<dbReference type="PROSITE" id="PS50297">
    <property type="entry name" value="ANK_REP_REGION"/>
    <property type="match status" value="6"/>
</dbReference>
<name>A0A443SHN9_9ACAR</name>
<keyword evidence="12" id="KW-1185">Reference proteome</keyword>
<dbReference type="GO" id="GO:0030165">
    <property type="term" value="F:PDZ domain binding"/>
    <property type="evidence" value="ECO:0007669"/>
    <property type="project" value="TreeGrafter"/>
</dbReference>
<feature type="transmembrane region" description="Helical" evidence="8">
    <location>
        <begin position="711"/>
        <end position="733"/>
    </location>
</feature>
<feature type="repeat" description="ANK" evidence="6">
    <location>
        <begin position="187"/>
        <end position="219"/>
    </location>
</feature>
<evidence type="ECO:0000259" key="10">
    <source>
        <dbReference type="Pfam" id="PF23307"/>
    </source>
</evidence>
<dbReference type="STRING" id="299467.A0A443SHN9"/>
<feature type="transmembrane region" description="Helical" evidence="8">
    <location>
        <begin position="676"/>
        <end position="699"/>
    </location>
</feature>
<comment type="caution">
    <text evidence="11">The sequence shown here is derived from an EMBL/GenBank/DDBJ whole genome shotgun (WGS) entry which is preliminary data.</text>
</comment>
<evidence type="ECO:0000256" key="1">
    <source>
        <dbReference type="ARBA" id="ARBA00004175"/>
    </source>
</evidence>
<dbReference type="PANTHER" id="PTHR24116">
    <property type="entry name" value="KINASE D-INTERACTING SUBSTRATE OF 220 KDA"/>
    <property type="match status" value="1"/>
</dbReference>
<feature type="repeat" description="ANK" evidence="6">
    <location>
        <begin position="220"/>
        <end position="252"/>
    </location>
</feature>
<dbReference type="PROSITE" id="PS50088">
    <property type="entry name" value="ANK_REPEAT"/>
    <property type="match status" value="10"/>
</dbReference>
<organism evidence="11 12">
    <name type="scientific">Leptotrombidium deliense</name>
    <dbReference type="NCBI Taxonomy" id="299467"/>
    <lineage>
        <taxon>Eukaryota</taxon>
        <taxon>Metazoa</taxon>
        <taxon>Ecdysozoa</taxon>
        <taxon>Arthropoda</taxon>
        <taxon>Chelicerata</taxon>
        <taxon>Arachnida</taxon>
        <taxon>Acari</taxon>
        <taxon>Acariformes</taxon>
        <taxon>Trombidiformes</taxon>
        <taxon>Prostigmata</taxon>
        <taxon>Anystina</taxon>
        <taxon>Parasitengona</taxon>
        <taxon>Trombiculoidea</taxon>
        <taxon>Trombiculidae</taxon>
        <taxon>Leptotrombidium</taxon>
    </lineage>
</organism>
<evidence type="ECO:0000256" key="2">
    <source>
        <dbReference type="ARBA" id="ARBA00022483"/>
    </source>
</evidence>
<dbReference type="Proteomes" id="UP000288716">
    <property type="component" value="Unassembled WGS sequence"/>
</dbReference>
<accession>A0A443SHN9</accession>
<keyword evidence="8" id="KW-0812">Transmembrane</keyword>
<evidence type="ECO:0000259" key="9">
    <source>
        <dbReference type="Pfam" id="PF07693"/>
    </source>
</evidence>
<gene>
    <name evidence="11" type="ORF">B4U80_04880</name>
</gene>
<dbReference type="OrthoDB" id="6084525at2759"/>
<keyword evidence="3" id="KW-1052">Target cell membrane</keyword>
<evidence type="ECO:0000256" key="5">
    <source>
        <dbReference type="ARBA" id="ARBA00023298"/>
    </source>
</evidence>
<dbReference type="SMART" id="SM00248">
    <property type="entry name" value="ANK"/>
    <property type="match status" value="11"/>
</dbReference>
<comment type="subcellular location">
    <subcellularLocation>
        <location evidence="1">Target cell membrane</location>
    </subcellularLocation>
</comment>
<dbReference type="VEuPathDB" id="VectorBase:LDEU005004"/>
<feature type="transmembrane region" description="Helical" evidence="8">
    <location>
        <begin position="546"/>
        <end position="567"/>
    </location>
</feature>
<protein>
    <submittedName>
        <fullName evidence="11">Uncharacterized protein</fullName>
    </submittedName>
</protein>
<feature type="compositionally biased region" description="Low complexity" evidence="7">
    <location>
        <begin position="1279"/>
        <end position="1294"/>
    </location>
</feature>
<keyword evidence="2" id="KW-0268">Exocytosis</keyword>
<dbReference type="Pfam" id="PF12796">
    <property type="entry name" value="Ank_2"/>
    <property type="match status" value="2"/>
</dbReference>